<dbReference type="Proteomes" id="UP000232163">
    <property type="component" value="Unassembled WGS sequence"/>
</dbReference>
<dbReference type="Pfam" id="PF02823">
    <property type="entry name" value="ATP-synt_DE_N"/>
    <property type="match status" value="1"/>
</dbReference>
<evidence type="ECO:0000256" key="7">
    <source>
        <dbReference type="ARBA" id="ARBA00023136"/>
    </source>
</evidence>
<evidence type="ECO:0000256" key="12">
    <source>
        <dbReference type="SAM" id="Coils"/>
    </source>
</evidence>
<dbReference type="GO" id="GO:0045259">
    <property type="term" value="C:proton-transporting ATP synthase complex"/>
    <property type="evidence" value="ECO:0007669"/>
    <property type="project" value="UniProtKB-KW"/>
</dbReference>
<evidence type="ECO:0000256" key="4">
    <source>
        <dbReference type="ARBA" id="ARBA00022448"/>
    </source>
</evidence>
<evidence type="ECO:0000256" key="5">
    <source>
        <dbReference type="ARBA" id="ARBA00022781"/>
    </source>
</evidence>
<dbReference type="InterPro" id="IPR020546">
    <property type="entry name" value="ATP_synth_F1_dsu/esu_N"/>
</dbReference>
<dbReference type="NCBIfam" id="TIGR01216">
    <property type="entry name" value="ATP_synt_epsi"/>
    <property type="match status" value="1"/>
</dbReference>
<organism evidence="14 15">
    <name type="scientific">Phyllobacterium zundukense</name>
    <dbReference type="NCBI Taxonomy" id="1867719"/>
    <lineage>
        <taxon>Bacteria</taxon>
        <taxon>Pseudomonadati</taxon>
        <taxon>Pseudomonadota</taxon>
        <taxon>Alphaproteobacteria</taxon>
        <taxon>Hyphomicrobiales</taxon>
        <taxon>Phyllobacteriaceae</taxon>
        <taxon>Phyllobacterium</taxon>
    </lineage>
</organism>
<gene>
    <name evidence="10" type="primary">atpC</name>
    <name evidence="14" type="ORF">B5P45_15745</name>
</gene>
<accession>A0A2N9VWZ7</accession>
<dbReference type="NCBIfam" id="NF001851">
    <property type="entry name" value="PRK00571.2-4"/>
    <property type="match status" value="1"/>
</dbReference>
<evidence type="ECO:0000313" key="15">
    <source>
        <dbReference type="Proteomes" id="UP000232163"/>
    </source>
</evidence>
<feature type="coiled-coil region" evidence="12">
    <location>
        <begin position="85"/>
        <end position="119"/>
    </location>
</feature>
<keyword evidence="8 10" id="KW-0139">CF(1)</keyword>
<comment type="subcellular location">
    <subcellularLocation>
        <location evidence="10">Cell membrane</location>
        <topology evidence="10">Peripheral membrane protein</topology>
    </subcellularLocation>
    <subcellularLocation>
        <location evidence="2">Endomembrane system</location>
        <topology evidence="2">Peripheral membrane protein</topology>
    </subcellularLocation>
</comment>
<comment type="function">
    <text evidence="1 10">Produces ATP from ADP in the presence of a proton gradient across the membrane.</text>
</comment>
<dbReference type="InterPro" id="IPR001469">
    <property type="entry name" value="ATP_synth_F1_dsu/esu"/>
</dbReference>
<dbReference type="AlphaFoldDB" id="A0A2N9VWZ7"/>
<keyword evidence="12" id="KW-0175">Coiled coil</keyword>
<keyword evidence="10" id="KW-1003">Cell membrane</keyword>
<proteinExistence type="inferred from homology"/>
<dbReference type="RefSeq" id="WP_099997576.1">
    <property type="nucleotide sequence ID" value="NZ_CP017940.1"/>
</dbReference>
<evidence type="ECO:0000256" key="6">
    <source>
        <dbReference type="ARBA" id="ARBA00023065"/>
    </source>
</evidence>
<dbReference type="GO" id="GO:0005524">
    <property type="term" value="F:ATP binding"/>
    <property type="evidence" value="ECO:0007669"/>
    <property type="project" value="UniProtKB-UniRule"/>
</dbReference>
<comment type="subunit">
    <text evidence="10 11">F-type ATPases have 2 components, CF(1) - the catalytic core - and CF(0) - the membrane proton channel. CF(1) has five subunits: alpha(3), beta(3), gamma(1), delta(1), epsilon(1). CF(0) has three main subunits: a, b and c.</text>
</comment>
<evidence type="ECO:0000256" key="1">
    <source>
        <dbReference type="ARBA" id="ARBA00003543"/>
    </source>
</evidence>
<dbReference type="InterPro" id="IPR036771">
    <property type="entry name" value="ATPsynth_dsu/esu_N"/>
</dbReference>
<keyword evidence="9 10" id="KW-0066">ATP synthesis</keyword>
<evidence type="ECO:0000256" key="11">
    <source>
        <dbReference type="RuleBase" id="RU003656"/>
    </source>
</evidence>
<dbReference type="GO" id="GO:0012505">
    <property type="term" value="C:endomembrane system"/>
    <property type="evidence" value="ECO:0007669"/>
    <property type="project" value="UniProtKB-SubCell"/>
</dbReference>
<dbReference type="Gene3D" id="2.60.15.10">
    <property type="entry name" value="F0F1 ATP synthase delta/epsilon subunit, N-terminal"/>
    <property type="match status" value="1"/>
</dbReference>
<dbReference type="HAMAP" id="MF_00530">
    <property type="entry name" value="ATP_synth_epsil_bac"/>
    <property type="match status" value="1"/>
</dbReference>
<dbReference type="GO" id="GO:0046933">
    <property type="term" value="F:proton-transporting ATP synthase activity, rotational mechanism"/>
    <property type="evidence" value="ECO:0007669"/>
    <property type="project" value="UniProtKB-UniRule"/>
</dbReference>
<dbReference type="PANTHER" id="PTHR13822">
    <property type="entry name" value="ATP SYNTHASE DELTA/EPSILON CHAIN"/>
    <property type="match status" value="1"/>
</dbReference>
<dbReference type="PANTHER" id="PTHR13822:SF10">
    <property type="entry name" value="ATP SYNTHASE EPSILON CHAIN, CHLOROPLASTIC"/>
    <property type="match status" value="1"/>
</dbReference>
<dbReference type="KEGG" id="pht:BLM14_00275"/>
<dbReference type="EMBL" id="MZMT01000035">
    <property type="protein sequence ID" value="PIO44015.1"/>
    <property type="molecule type" value="Genomic_DNA"/>
</dbReference>
<reference evidence="15" key="1">
    <citation type="journal article" date="2017" name="Int J Environ Stud">
        <title>Does the Miocene-Pliocene relict legume Oxytropis triphylla form nitrogen-fixing nodules with a combination of bacterial strains?</title>
        <authorList>
            <person name="Safronova V."/>
            <person name="Belimov A."/>
            <person name="Sazanova A."/>
            <person name="Kuznetsova I."/>
            <person name="Popova J."/>
            <person name="Andronov E."/>
            <person name="Verkhozina A."/>
            <person name="Tikhonovich I."/>
        </authorList>
    </citation>
    <scope>NUCLEOTIDE SEQUENCE [LARGE SCALE GENOMIC DNA]</scope>
    <source>
        <strain evidence="15">Tri-38</strain>
    </source>
</reference>
<dbReference type="OrthoDB" id="9799969at2"/>
<keyword evidence="4 10" id="KW-0813">Transport</keyword>
<dbReference type="SUPFAM" id="SSF51344">
    <property type="entry name" value="Epsilon subunit of F1F0-ATP synthase N-terminal domain"/>
    <property type="match status" value="1"/>
</dbReference>
<evidence type="ECO:0000256" key="10">
    <source>
        <dbReference type="HAMAP-Rule" id="MF_00530"/>
    </source>
</evidence>
<keyword evidence="5 10" id="KW-0375">Hydrogen ion transport</keyword>
<evidence type="ECO:0000256" key="2">
    <source>
        <dbReference type="ARBA" id="ARBA00004184"/>
    </source>
</evidence>
<keyword evidence="7 10" id="KW-0472">Membrane</keyword>
<evidence type="ECO:0000256" key="8">
    <source>
        <dbReference type="ARBA" id="ARBA00023196"/>
    </source>
</evidence>
<dbReference type="CDD" id="cd12152">
    <property type="entry name" value="F1-ATPase_delta"/>
    <property type="match status" value="1"/>
</dbReference>
<comment type="similarity">
    <text evidence="3 10 11">Belongs to the ATPase epsilon chain family.</text>
</comment>
<evidence type="ECO:0000256" key="9">
    <source>
        <dbReference type="ARBA" id="ARBA00023310"/>
    </source>
</evidence>
<dbReference type="GO" id="GO:0005886">
    <property type="term" value="C:plasma membrane"/>
    <property type="evidence" value="ECO:0007669"/>
    <property type="project" value="UniProtKB-SubCell"/>
</dbReference>
<evidence type="ECO:0000313" key="14">
    <source>
        <dbReference type="EMBL" id="PIO44015.1"/>
    </source>
</evidence>
<feature type="domain" description="ATP synthase F1 complex delta/epsilon subunit N-terminal" evidence="13">
    <location>
        <begin position="5"/>
        <end position="84"/>
    </location>
</feature>
<name>A0A2N9VWZ7_9HYPH</name>
<sequence length="135" mass="14673">MAEAFQFELVSPERLLLSEQVIEVVVPGTEGYMTVMAHHAPLMATVKPGVVTVKTPDGKPDSYVVFGGFVDVTPDGCTLLAESAVHVTDIKADELQRRIQDAKEDFEDATTREDRAKAEDLLGQLTTLEEAIKAA</sequence>
<comment type="caution">
    <text evidence="14">The sequence shown here is derived from an EMBL/GenBank/DDBJ whole genome shotgun (WGS) entry which is preliminary data.</text>
</comment>
<keyword evidence="15" id="KW-1185">Reference proteome</keyword>
<evidence type="ECO:0000256" key="3">
    <source>
        <dbReference type="ARBA" id="ARBA00005712"/>
    </source>
</evidence>
<keyword evidence="6 10" id="KW-0406">Ion transport</keyword>
<evidence type="ECO:0000259" key="13">
    <source>
        <dbReference type="Pfam" id="PF02823"/>
    </source>
</evidence>
<protein>
    <recommendedName>
        <fullName evidence="10">ATP synthase epsilon chain</fullName>
    </recommendedName>
    <alternativeName>
        <fullName evidence="10">ATP synthase F1 sector epsilon subunit</fullName>
    </alternativeName>
    <alternativeName>
        <fullName evidence="10">F-ATPase epsilon subunit</fullName>
    </alternativeName>
</protein>